<dbReference type="Proteomes" id="UP000774804">
    <property type="component" value="Unassembled WGS sequence"/>
</dbReference>
<dbReference type="EMBL" id="MJFZ01000782">
    <property type="protein sequence ID" value="RAW25191.1"/>
    <property type="molecule type" value="Genomic_DNA"/>
</dbReference>
<dbReference type="SUPFAM" id="SSF50685">
    <property type="entry name" value="Barwin-like endoglucanases"/>
    <property type="match status" value="1"/>
</dbReference>
<name>A0A329RLD4_9STRA</name>
<dbReference type="EMBL" id="RCMK01000127">
    <property type="protein sequence ID" value="KAG2947682.1"/>
    <property type="molecule type" value="Genomic_DNA"/>
</dbReference>
<proteinExistence type="predicted"/>
<evidence type="ECO:0000313" key="3">
    <source>
        <dbReference type="EMBL" id="KAG2947682.1"/>
    </source>
</evidence>
<evidence type="ECO:0000313" key="4">
    <source>
        <dbReference type="EMBL" id="KAG2984316.1"/>
    </source>
</evidence>
<evidence type="ECO:0000313" key="2">
    <source>
        <dbReference type="EMBL" id="KAG2921319.1"/>
    </source>
</evidence>
<sequence length="62" mass="6945">MAPYGLNSSFFVAMNYDQYYESSSCSRYFSITCESGTFTSFVADLCDCGIVNIDLNVALWLL</sequence>
<keyword evidence="8" id="KW-1185">Reference proteome</keyword>
<evidence type="ECO:0000313" key="6">
    <source>
        <dbReference type="EMBL" id="KAG6948145.1"/>
    </source>
</evidence>
<dbReference type="Proteomes" id="UP000735874">
    <property type="component" value="Unassembled WGS sequence"/>
</dbReference>
<dbReference type="OrthoDB" id="101060at2759"/>
<dbReference type="EMBL" id="RCMV01001175">
    <property type="protein sequence ID" value="KAG3209957.1"/>
    <property type="molecule type" value="Genomic_DNA"/>
</dbReference>
<dbReference type="AlphaFoldDB" id="A0A329RLD4"/>
<reference evidence="6" key="3">
    <citation type="submission" date="2021-01" db="EMBL/GenBank/DDBJ databases">
        <title>Phytophthora aleatoria, a newly-described species from Pinus radiata is distinct from Phytophthora cactorum isolates based on comparative genomics.</title>
        <authorList>
            <person name="Mcdougal R."/>
            <person name="Panda P."/>
            <person name="Williams N."/>
            <person name="Studholme D.J."/>
        </authorList>
    </citation>
    <scope>NUCLEOTIDE SEQUENCE</scope>
    <source>
        <strain evidence="6">NZFS 3830</strain>
    </source>
</reference>
<dbReference type="Proteomes" id="UP000697107">
    <property type="component" value="Unassembled WGS sequence"/>
</dbReference>
<dbReference type="EMBL" id="RCML01000236">
    <property type="protein sequence ID" value="KAG2984316.1"/>
    <property type="molecule type" value="Genomic_DNA"/>
</dbReference>
<evidence type="ECO:0000313" key="1">
    <source>
        <dbReference type="EMBL" id="KAG2858594.1"/>
    </source>
</evidence>
<dbReference type="EMBL" id="JAENGZ010001428">
    <property type="protein sequence ID" value="KAG6948145.1"/>
    <property type="molecule type" value="Genomic_DNA"/>
</dbReference>
<organism evidence="7 8">
    <name type="scientific">Phytophthora cactorum</name>
    <dbReference type="NCBI Taxonomy" id="29920"/>
    <lineage>
        <taxon>Eukaryota</taxon>
        <taxon>Sar</taxon>
        <taxon>Stramenopiles</taxon>
        <taxon>Oomycota</taxon>
        <taxon>Peronosporomycetes</taxon>
        <taxon>Peronosporales</taxon>
        <taxon>Peronosporaceae</taxon>
        <taxon>Phytophthora</taxon>
    </lineage>
</organism>
<accession>A0A329RLD4</accession>
<gene>
    <name evidence="6" type="ORF">JG687_00015664</name>
    <name evidence="7" type="ORF">PC110_g18395</name>
    <name evidence="1" type="ORF">PC113_g9679</name>
    <name evidence="2" type="ORF">PC115_g9560</name>
    <name evidence="3" type="ORF">PC117_g6613</name>
    <name evidence="4" type="ORF">PC118_g8941</name>
    <name evidence="5" type="ORF">PC129_g19038</name>
</gene>
<dbReference type="Proteomes" id="UP000736787">
    <property type="component" value="Unassembled WGS sequence"/>
</dbReference>
<reference evidence="7 8" key="1">
    <citation type="submission" date="2018-01" db="EMBL/GenBank/DDBJ databases">
        <title>Draft genome of the strawberry crown rot pathogen Phytophthora cactorum.</title>
        <authorList>
            <person name="Armitage A.D."/>
            <person name="Lysoe E."/>
            <person name="Nellist C.F."/>
            <person name="Harrison R.J."/>
            <person name="Brurberg M.B."/>
        </authorList>
    </citation>
    <scope>NUCLEOTIDE SEQUENCE [LARGE SCALE GENOMIC DNA]</scope>
    <source>
        <strain evidence="7 8">10300</strain>
    </source>
</reference>
<dbReference type="VEuPathDB" id="FungiDB:PC110_g18395"/>
<dbReference type="EMBL" id="RCMI01000265">
    <property type="protein sequence ID" value="KAG2921319.1"/>
    <property type="molecule type" value="Genomic_DNA"/>
</dbReference>
<dbReference type="Proteomes" id="UP000760860">
    <property type="component" value="Unassembled WGS sequence"/>
</dbReference>
<comment type="caution">
    <text evidence="7">The sequence shown here is derived from an EMBL/GenBank/DDBJ whole genome shotgun (WGS) entry which is preliminary data.</text>
</comment>
<evidence type="ECO:0000313" key="8">
    <source>
        <dbReference type="Proteomes" id="UP000251314"/>
    </source>
</evidence>
<evidence type="ECO:0000313" key="7">
    <source>
        <dbReference type="EMBL" id="RAW25191.1"/>
    </source>
</evidence>
<dbReference type="Proteomes" id="UP000251314">
    <property type="component" value="Unassembled WGS sequence"/>
</dbReference>
<dbReference type="EMBL" id="RCMG01000246">
    <property type="protein sequence ID" value="KAG2858594.1"/>
    <property type="molecule type" value="Genomic_DNA"/>
</dbReference>
<dbReference type="InterPro" id="IPR036908">
    <property type="entry name" value="RlpA-like_sf"/>
</dbReference>
<reference evidence="1" key="2">
    <citation type="submission" date="2018-10" db="EMBL/GenBank/DDBJ databases">
        <title>Effector identification in a new, highly contiguous assembly of the strawberry crown rot pathogen Phytophthora cactorum.</title>
        <authorList>
            <person name="Armitage A.D."/>
            <person name="Nellist C.F."/>
            <person name="Bates H."/>
            <person name="Vickerstaff R.J."/>
            <person name="Harrison R.J."/>
        </authorList>
    </citation>
    <scope>NUCLEOTIDE SEQUENCE</scope>
    <source>
        <strain evidence="1">15-7</strain>
        <strain evidence="2">4032</strain>
        <strain evidence="3">4040</strain>
        <strain evidence="4">P415</strain>
        <strain evidence="5">P421</strain>
    </source>
</reference>
<protein>
    <submittedName>
        <fullName evidence="7">Uncharacterized protein</fullName>
    </submittedName>
</protein>
<dbReference type="Gene3D" id="2.40.40.10">
    <property type="entry name" value="RlpA-like domain"/>
    <property type="match status" value="1"/>
</dbReference>
<evidence type="ECO:0000313" key="5">
    <source>
        <dbReference type="EMBL" id="KAG3209957.1"/>
    </source>
</evidence>
<dbReference type="Proteomes" id="UP000688947">
    <property type="component" value="Unassembled WGS sequence"/>
</dbReference>